<evidence type="ECO:0000313" key="6">
    <source>
        <dbReference type="EMBL" id="MBK1856537.1"/>
    </source>
</evidence>
<feature type="transmembrane region" description="Helical" evidence="5">
    <location>
        <begin position="93"/>
        <end position="116"/>
    </location>
</feature>
<accession>A0AAE2SFR1</accession>
<feature type="transmembrane region" description="Helical" evidence="5">
    <location>
        <begin position="334"/>
        <end position="353"/>
    </location>
</feature>
<evidence type="ECO:0000256" key="2">
    <source>
        <dbReference type="ARBA" id="ARBA00022692"/>
    </source>
</evidence>
<feature type="transmembrane region" description="Helical" evidence="5">
    <location>
        <begin position="53"/>
        <end position="72"/>
    </location>
</feature>
<evidence type="ECO:0000256" key="4">
    <source>
        <dbReference type="ARBA" id="ARBA00023136"/>
    </source>
</evidence>
<feature type="transmembrane region" description="Helical" evidence="5">
    <location>
        <begin position="226"/>
        <end position="246"/>
    </location>
</feature>
<organism evidence="6 7">
    <name type="scientific">Oceaniferula flava</name>
    <dbReference type="NCBI Taxonomy" id="2800421"/>
    <lineage>
        <taxon>Bacteria</taxon>
        <taxon>Pseudomonadati</taxon>
        <taxon>Verrucomicrobiota</taxon>
        <taxon>Verrucomicrobiia</taxon>
        <taxon>Verrucomicrobiales</taxon>
        <taxon>Verrucomicrobiaceae</taxon>
        <taxon>Oceaniferula</taxon>
    </lineage>
</organism>
<keyword evidence="2 5" id="KW-0812">Transmembrane</keyword>
<dbReference type="PANTHER" id="PTHR43424">
    <property type="entry name" value="LOCUS PUTATIVE PROTEIN 1-RELATED"/>
    <property type="match status" value="1"/>
</dbReference>
<feature type="transmembrane region" description="Helical" evidence="5">
    <location>
        <begin position="122"/>
        <end position="145"/>
    </location>
</feature>
<proteinExistence type="predicted"/>
<comment type="subcellular location">
    <subcellularLocation>
        <location evidence="1">Membrane</location>
        <topology evidence="1">Multi-pass membrane protein</topology>
    </subcellularLocation>
</comment>
<feature type="transmembrane region" description="Helical" evidence="5">
    <location>
        <begin position="183"/>
        <end position="205"/>
    </location>
</feature>
<keyword evidence="4 5" id="KW-0472">Membrane</keyword>
<dbReference type="GO" id="GO:0016020">
    <property type="term" value="C:membrane"/>
    <property type="evidence" value="ECO:0007669"/>
    <property type="project" value="UniProtKB-SubCell"/>
</dbReference>
<reference evidence="6" key="1">
    <citation type="submission" date="2021-01" db="EMBL/GenBank/DDBJ databases">
        <title>Modified the classification status of verrucomicrobia.</title>
        <authorList>
            <person name="Feng X."/>
        </authorList>
    </citation>
    <scope>NUCLEOTIDE SEQUENCE</scope>
    <source>
        <strain evidence="6">5K15</strain>
    </source>
</reference>
<dbReference type="RefSeq" id="WP_309491157.1">
    <property type="nucleotide sequence ID" value="NZ_JAENIG010000016.1"/>
</dbReference>
<feature type="transmembrane region" description="Helical" evidence="5">
    <location>
        <begin position="157"/>
        <end position="177"/>
    </location>
</feature>
<evidence type="ECO:0000313" key="7">
    <source>
        <dbReference type="Proteomes" id="UP000634206"/>
    </source>
</evidence>
<dbReference type="InterPro" id="IPR002797">
    <property type="entry name" value="Polysacc_synth"/>
</dbReference>
<protein>
    <submittedName>
        <fullName evidence="6">Flippase</fullName>
    </submittedName>
</protein>
<feature type="transmembrane region" description="Helical" evidence="5">
    <location>
        <begin position="393"/>
        <end position="415"/>
    </location>
</feature>
<sequence>MKKILAKAMANRGFVRYFKNTSWLFGGQMLRMVLGLIVSVAVARYLGPENLGLYNYVLAIVALVAVVTNLGLQNLVKRELVATPERHDVILGTCFVLSLIAGIVAYSGMLVIVAYITDSSLVLGLFAILGGSLLLNPLKCITLWFQAQVRSDLSVKASGITMLVFAAIKIVAIGLGAKLIHFSYLYIIELLVLMVLQIFFYGCHYGRVRAWRIDRELALKYLRKSWPLLLSGLAVTVYMQVDQIMLGSMLGKNAVGQYSVAVRISSIWYMIPTLLATSLFPPILNARKKSKAFYEERLQRYLDLNAGLAYLICIPLSLTSYWVIAILFGAQYEGATPILAIHIWSSLFVFLGVARGQYIIAEELFKFSMVSTIIGAIVNIALNYILIPRYGGVGAALATLVSQFISAFASSYFYLPVRDIGRLQTRSLFPFARILLLIK</sequence>
<evidence type="ECO:0000256" key="3">
    <source>
        <dbReference type="ARBA" id="ARBA00022989"/>
    </source>
</evidence>
<dbReference type="EMBL" id="JAENIG010000016">
    <property type="protein sequence ID" value="MBK1856537.1"/>
    <property type="molecule type" value="Genomic_DNA"/>
</dbReference>
<dbReference type="InterPro" id="IPR052556">
    <property type="entry name" value="PolySynth_Transporter"/>
</dbReference>
<comment type="caution">
    <text evidence="6">The sequence shown here is derived from an EMBL/GenBank/DDBJ whole genome shotgun (WGS) entry which is preliminary data.</text>
</comment>
<keyword evidence="3 5" id="KW-1133">Transmembrane helix</keyword>
<evidence type="ECO:0000256" key="1">
    <source>
        <dbReference type="ARBA" id="ARBA00004141"/>
    </source>
</evidence>
<gene>
    <name evidence="6" type="ORF">JIN83_16315</name>
</gene>
<dbReference type="CDD" id="cd13128">
    <property type="entry name" value="MATE_Wzx_like"/>
    <property type="match status" value="1"/>
</dbReference>
<feature type="transmembrane region" description="Helical" evidence="5">
    <location>
        <begin position="365"/>
        <end position="387"/>
    </location>
</feature>
<dbReference type="Proteomes" id="UP000634206">
    <property type="component" value="Unassembled WGS sequence"/>
</dbReference>
<name>A0AAE2SFR1_9BACT</name>
<feature type="transmembrane region" description="Helical" evidence="5">
    <location>
        <begin position="21"/>
        <end position="47"/>
    </location>
</feature>
<dbReference type="PANTHER" id="PTHR43424:SF1">
    <property type="entry name" value="LOCUS PUTATIVE PROTEIN 1-RELATED"/>
    <property type="match status" value="1"/>
</dbReference>
<evidence type="ECO:0000256" key="5">
    <source>
        <dbReference type="SAM" id="Phobius"/>
    </source>
</evidence>
<dbReference type="Pfam" id="PF01943">
    <property type="entry name" value="Polysacc_synt"/>
    <property type="match status" value="1"/>
</dbReference>
<feature type="transmembrane region" description="Helical" evidence="5">
    <location>
        <begin position="307"/>
        <end position="328"/>
    </location>
</feature>
<keyword evidence="7" id="KW-1185">Reference proteome</keyword>
<dbReference type="AlphaFoldDB" id="A0AAE2SFR1"/>
<feature type="transmembrane region" description="Helical" evidence="5">
    <location>
        <begin position="266"/>
        <end position="286"/>
    </location>
</feature>